<evidence type="ECO:0000259" key="1">
    <source>
        <dbReference type="Pfam" id="PF01636"/>
    </source>
</evidence>
<feature type="domain" description="Aminoglycoside phosphotransferase" evidence="1">
    <location>
        <begin position="61"/>
        <end position="252"/>
    </location>
</feature>
<dbReference type="Proteomes" id="UP000178129">
    <property type="component" value="Unassembled WGS sequence"/>
</dbReference>
<proteinExistence type="predicted"/>
<dbReference type="InterPro" id="IPR002575">
    <property type="entry name" value="Aminoglycoside_PTrfase"/>
</dbReference>
<keyword evidence="3" id="KW-1185">Reference proteome</keyword>
<dbReference type="InterPro" id="IPR051678">
    <property type="entry name" value="AGP_Transferase"/>
</dbReference>
<dbReference type="SUPFAM" id="SSF56112">
    <property type="entry name" value="Protein kinase-like (PK-like)"/>
    <property type="match status" value="1"/>
</dbReference>
<dbReference type="PANTHER" id="PTHR21310:SF55">
    <property type="entry name" value="AMINOGLYCOSIDE PHOSPHOTRANSFERASE DOMAIN-CONTAINING PROTEIN"/>
    <property type="match status" value="1"/>
</dbReference>
<dbReference type="STRING" id="914237.A0A1E1JSR5"/>
<dbReference type="InParanoid" id="A0A1E1JSR5"/>
<evidence type="ECO:0000313" key="3">
    <source>
        <dbReference type="Proteomes" id="UP000178129"/>
    </source>
</evidence>
<organism evidence="2 3">
    <name type="scientific">Rhynchosporium graminicola</name>
    <dbReference type="NCBI Taxonomy" id="2792576"/>
    <lineage>
        <taxon>Eukaryota</taxon>
        <taxon>Fungi</taxon>
        <taxon>Dikarya</taxon>
        <taxon>Ascomycota</taxon>
        <taxon>Pezizomycotina</taxon>
        <taxon>Leotiomycetes</taxon>
        <taxon>Helotiales</taxon>
        <taxon>Ploettnerulaceae</taxon>
        <taxon>Rhynchosporium</taxon>
    </lineage>
</organism>
<comment type="caution">
    <text evidence="2">The sequence shown here is derived from an EMBL/GenBank/DDBJ whole genome shotgun (WGS) entry which is preliminary data.</text>
</comment>
<dbReference type="EMBL" id="FJUW01000002">
    <property type="protein sequence ID" value="CZS88917.1"/>
    <property type="molecule type" value="Genomic_DNA"/>
</dbReference>
<accession>A0A1E1JSR5</accession>
<name>A0A1E1JSR5_9HELO</name>
<dbReference type="AlphaFoldDB" id="A0A1E1JSR5"/>
<dbReference type="Gene3D" id="3.90.1200.10">
    <property type="match status" value="1"/>
</dbReference>
<dbReference type="CDD" id="cd05120">
    <property type="entry name" value="APH_ChoK_like"/>
    <property type="match status" value="1"/>
</dbReference>
<sequence>MAGIGNRNFGSHLRTQALQLFTVLVSKLVTQQYLSQAFAHPSGAIFFSNFCIKFGEFVTLSEADTLRFIAEHTSIPVPKVYHAFTSRGKTYILMERIRGETIAKRWPSLSDTSKASIFNQLKEMIDELRSIPSKSKAISNLQGGPIHDFRLPQTSSWGPFKSIYDFQLALRNNVTTRSLEAQTHSSPGPAVISDLQSIVAFHESIMQPPILTHGDLSSFNVLLRGDKVVAIIDWETAGWMPYYWEYTTAWHANPQNLFWQKEVHKFLDPCEEELRIDILRRRYFGEI</sequence>
<gene>
    <name evidence="2" type="ORF">RCO7_14137</name>
</gene>
<dbReference type="InterPro" id="IPR011009">
    <property type="entry name" value="Kinase-like_dom_sf"/>
</dbReference>
<reference evidence="3" key="1">
    <citation type="submission" date="2016-03" db="EMBL/GenBank/DDBJ databases">
        <authorList>
            <person name="Ploux O."/>
        </authorList>
    </citation>
    <scope>NUCLEOTIDE SEQUENCE [LARGE SCALE GENOMIC DNA]</scope>
    <source>
        <strain evidence="3">UK7</strain>
    </source>
</reference>
<protein>
    <recommendedName>
        <fullName evidence="1">Aminoglycoside phosphotransferase domain-containing protein</fullName>
    </recommendedName>
</protein>
<dbReference type="PANTHER" id="PTHR21310">
    <property type="entry name" value="AMINOGLYCOSIDE PHOSPHOTRANSFERASE-RELATED-RELATED"/>
    <property type="match status" value="1"/>
</dbReference>
<dbReference type="Pfam" id="PF01636">
    <property type="entry name" value="APH"/>
    <property type="match status" value="1"/>
</dbReference>
<evidence type="ECO:0000313" key="2">
    <source>
        <dbReference type="EMBL" id="CZS88917.1"/>
    </source>
</evidence>